<evidence type="ECO:0000256" key="4">
    <source>
        <dbReference type="ARBA" id="ARBA00022448"/>
    </source>
</evidence>
<keyword evidence="9 10" id="KW-0472">Membrane</keyword>
<feature type="transmembrane region" description="Helical" evidence="10">
    <location>
        <begin position="53"/>
        <end position="75"/>
    </location>
</feature>
<reference evidence="12" key="1">
    <citation type="submission" date="2021-12" db="EMBL/GenBank/DDBJ databases">
        <title>Alicyclobacillaceae gen. nov., sp. nov., isolated from chalcocite enrichment system.</title>
        <authorList>
            <person name="Jiang Z."/>
        </authorList>
    </citation>
    <scope>NUCLEOTIDE SEQUENCE</scope>
    <source>
        <strain evidence="12">MYW30-H2</strain>
    </source>
</reference>
<feature type="transmembrane region" description="Helical" evidence="10">
    <location>
        <begin position="351"/>
        <end position="369"/>
    </location>
</feature>
<dbReference type="InterPro" id="IPR000802">
    <property type="entry name" value="Arsenical_pump_ArsB"/>
</dbReference>
<gene>
    <name evidence="12" type="ORF">LSG31_17485</name>
</gene>
<dbReference type="InterPro" id="IPR004680">
    <property type="entry name" value="Cit_transptr-like_dom"/>
</dbReference>
<feature type="transmembrane region" description="Helical" evidence="10">
    <location>
        <begin position="177"/>
        <end position="204"/>
    </location>
</feature>
<keyword evidence="4" id="KW-0813">Transport</keyword>
<evidence type="ECO:0000259" key="11">
    <source>
        <dbReference type="Pfam" id="PF03600"/>
    </source>
</evidence>
<evidence type="ECO:0000256" key="5">
    <source>
        <dbReference type="ARBA" id="ARBA00022475"/>
    </source>
</evidence>
<evidence type="ECO:0000256" key="7">
    <source>
        <dbReference type="ARBA" id="ARBA00022849"/>
    </source>
</evidence>
<dbReference type="CDD" id="cd01118">
    <property type="entry name" value="ArsB_permease"/>
    <property type="match status" value="1"/>
</dbReference>
<name>A0ABY4CJM7_9BACL</name>
<feature type="transmembrane region" description="Helical" evidence="10">
    <location>
        <begin position="433"/>
        <end position="459"/>
    </location>
</feature>
<evidence type="ECO:0000256" key="3">
    <source>
        <dbReference type="ARBA" id="ARBA00009843"/>
    </source>
</evidence>
<feature type="transmembrane region" description="Helical" evidence="10">
    <location>
        <begin position="284"/>
        <end position="301"/>
    </location>
</feature>
<dbReference type="EMBL" id="CP089291">
    <property type="protein sequence ID" value="UOF89656.1"/>
    <property type="molecule type" value="Genomic_DNA"/>
</dbReference>
<evidence type="ECO:0000256" key="10">
    <source>
        <dbReference type="SAM" id="Phobius"/>
    </source>
</evidence>
<comment type="similarity">
    <text evidence="3">Belongs to the CitM (TC 2.A.11) transporter family.</text>
</comment>
<proteinExistence type="inferred from homology"/>
<evidence type="ECO:0000256" key="2">
    <source>
        <dbReference type="ARBA" id="ARBA00006433"/>
    </source>
</evidence>
<dbReference type="PANTHER" id="PTHR43302:SF6">
    <property type="entry name" value="ARSENICAL PUMP MEMBRANE PROTEIN-RELATED"/>
    <property type="match status" value="1"/>
</dbReference>
<feature type="transmembrane region" description="Helical" evidence="10">
    <location>
        <begin position="143"/>
        <end position="165"/>
    </location>
</feature>
<dbReference type="Pfam" id="PF03600">
    <property type="entry name" value="CitMHS"/>
    <property type="match status" value="1"/>
</dbReference>
<feature type="transmembrane region" description="Helical" evidence="10">
    <location>
        <begin position="313"/>
        <end position="331"/>
    </location>
</feature>
<keyword evidence="7" id="KW-0059">Arsenical resistance</keyword>
<comment type="subcellular location">
    <subcellularLocation>
        <location evidence="1">Cell membrane</location>
        <topology evidence="1">Multi-pass membrane protein</topology>
    </subcellularLocation>
</comment>
<comment type="similarity">
    <text evidence="2">Belongs to the ArsB family.</text>
</comment>
<protein>
    <submittedName>
        <fullName evidence="12">Arsenic transporter</fullName>
    </submittedName>
</protein>
<evidence type="ECO:0000256" key="6">
    <source>
        <dbReference type="ARBA" id="ARBA00022692"/>
    </source>
</evidence>
<evidence type="ECO:0000313" key="13">
    <source>
        <dbReference type="Proteomes" id="UP000830167"/>
    </source>
</evidence>
<dbReference type="RefSeq" id="WP_347436345.1">
    <property type="nucleotide sequence ID" value="NZ_CP089291.1"/>
</dbReference>
<keyword evidence="5" id="KW-1003">Cell membrane</keyword>
<feature type="transmembrane region" description="Helical" evidence="10">
    <location>
        <begin position="30"/>
        <end position="47"/>
    </location>
</feature>
<organism evidence="12 13">
    <name type="scientific">Fodinisporobacter ferrooxydans</name>
    <dbReference type="NCBI Taxonomy" id="2901836"/>
    <lineage>
        <taxon>Bacteria</taxon>
        <taxon>Bacillati</taxon>
        <taxon>Bacillota</taxon>
        <taxon>Bacilli</taxon>
        <taxon>Bacillales</taxon>
        <taxon>Alicyclobacillaceae</taxon>
        <taxon>Fodinisporobacter</taxon>
    </lineage>
</organism>
<dbReference type="Proteomes" id="UP000830167">
    <property type="component" value="Chromosome"/>
</dbReference>
<keyword evidence="8 10" id="KW-1133">Transmembrane helix</keyword>
<accession>A0ABY4CJM7</accession>
<evidence type="ECO:0000313" key="12">
    <source>
        <dbReference type="EMBL" id="UOF89656.1"/>
    </source>
</evidence>
<dbReference type="PRINTS" id="PR00758">
    <property type="entry name" value="ARSENICPUMP"/>
</dbReference>
<feature type="transmembrane region" description="Helical" evidence="10">
    <location>
        <begin position="6"/>
        <end position="23"/>
    </location>
</feature>
<keyword evidence="6 10" id="KW-0812">Transmembrane</keyword>
<keyword evidence="13" id="KW-1185">Reference proteome</keyword>
<feature type="transmembrane region" description="Helical" evidence="10">
    <location>
        <begin position="394"/>
        <end position="421"/>
    </location>
</feature>
<feature type="domain" description="Citrate transporter-like" evidence="11">
    <location>
        <begin position="18"/>
        <end position="396"/>
    </location>
</feature>
<evidence type="ECO:0000256" key="9">
    <source>
        <dbReference type="ARBA" id="ARBA00023136"/>
    </source>
</evidence>
<evidence type="ECO:0000256" key="8">
    <source>
        <dbReference type="ARBA" id="ARBA00022989"/>
    </source>
</evidence>
<dbReference type="PANTHER" id="PTHR43302">
    <property type="entry name" value="TRANSPORTER ARSB-RELATED"/>
    <property type="match status" value="1"/>
</dbReference>
<evidence type="ECO:0000256" key="1">
    <source>
        <dbReference type="ARBA" id="ARBA00004651"/>
    </source>
</evidence>
<sequence>MSDLTVFLTVITFLITILFIFWRPRGLNEAIPAMLGAIVVIMSGSITRSDLGVIVTTVGGAATTIVATFMMAIVFESFGFFQWVVDWISRKAKGSGIRLFWYINLLCFFMTLFFNNDGGIFITTPILLQLLKHVGLKPHQKIPYLISGALITTAASAPIGVSNIVNLISLKIVGMSLYMYSALLFVPATLGLMLLVLLLFAYYYRELPHRLPMQYRQPIAKQPISYGLHFHHPLKSPPKLPKEESNIPLSKNKQTKWIRNLFSYVVAVRLSLFVASYFGIPVPLTAVIGSALLLAWRWLYFKMPPVDIVKKTPWHIFLFAFGMYVIIYGLHKIGLTQFLTDFLQPFVTQSVFHAIVIMGVLVTFMSDLFNNHPALMIGTLALTNMGLDPTSLKIAYVANVIGSDIGSLLLPIGTLATLIWMHKLNQEHVKIGWLHYIKISFLVIPITVLFTLVCLYFWVRIIF</sequence>